<sequence>MSEKELERKNPCGDDKEIDEYLDGTICELKDDETAIHDIKAPAGEKFDVHSPDEPATIEDEYIGKK</sequence>
<evidence type="ECO:0000313" key="2">
    <source>
        <dbReference type="Proteomes" id="UP000594014"/>
    </source>
</evidence>
<evidence type="ECO:0000313" key="1">
    <source>
        <dbReference type="EMBL" id="QOX64657.1"/>
    </source>
</evidence>
<proteinExistence type="predicted"/>
<gene>
    <name evidence="1" type="ORF">FRZ06_15550</name>
</gene>
<dbReference type="EMBL" id="CP042469">
    <property type="protein sequence ID" value="QOX64657.1"/>
    <property type="molecule type" value="Genomic_DNA"/>
</dbReference>
<keyword evidence="2" id="KW-1185">Reference proteome</keyword>
<organism evidence="1 2">
    <name type="scientific">Anoxybacterium hadale</name>
    <dbReference type="NCBI Taxonomy" id="3408580"/>
    <lineage>
        <taxon>Bacteria</taxon>
        <taxon>Bacillati</taxon>
        <taxon>Bacillota</taxon>
        <taxon>Clostridia</taxon>
        <taxon>Peptostreptococcales</taxon>
        <taxon>Anaerovoracaceae</taxon>
        <taxon>Anoxybacterium</taxon>
    </lineage>
</organism>
<accession>A0ACD1ADP2</accession>
<name>A0ACD1ADP2_9FIRM</name>
<dbReference type="Proteomes" id="UP000594014">
    <property type="component" value="Chromosome"/>
</dbReference>
<protein>
    <submittedName>
        <fullName evidence="1">Uncharacterized protein</fullName>
    </submittedName>
</protein>
<reference evidence="1" key="1">
    <citation type="submission" date="2019-08" db="EMBL/GenBank/DDBJ databases">
        <title>Genome sequence of Clostridiales bacterium MT110.</title>
        <authorList>
            <person name="Cao J."/>
        </authorList>
    </citation>
    <scope>NUCLEOTIDE SEQUENCE</scope>
    <source>
        <strain evidence="1">MT110</strain>
    </source>
</reference>